<dbReference type="AlphaFoldDB" id="A0A8J3ZEZ2"/>
<keyword evidence="1" id="KW-0472">Membrane</keyword>
<keyword evidence="1" id="KW-0812">Transmembrane</keyword>
<accession>A0A8J3ZEZ2</accession>
<feature type="transmembrane region" description="Helical" evidence="1">
    <location>
        <begin position="39"/>
        <end position="61"/>
    </location>
</feature>
<keyword evidence="1" id="KW-1133">Transmembrane helix</keyword>
<dbReference type="EMBL" id="BOPG01000069">
    <property type="protein sequence ID" value="GIJ61672.1"/>
    <property type="molecule type" value="Genomic_DNA"/>
</dbReference>
<keyword evidence="3" id="KW-1185">Reference proteome</keyword>
<dbReference type="Proteomes" id="UP000612585">
    <property type="component" value="Unassembled WGS sequence"/>
</dbReference>
<feature type="transmembrane region" description="Helical" evidence="1">
    <location>
        <begin position="101"/>
        <end position="119"/>
    </location>
</feature>
<evidence type="ECO:0000313" key="3">
    <source>
        <dbReference type="Proteomes" id="UP000612585"/>
    </source>
</evidence>
<gene>
    <name evidence="2" type="ORF">Vau01_091880</name>
</gene>
<feature type="transmembrane region" description="Helical" evidence="1">
    <location>
        <begin position="73"/>
        <end position="95"/>
    </location>
</feature>
<organism evidence="2 3">
    <name type="scientific">Virgisporangium aurantiacum</name>
    <dbReference type="NCBI Taxonomy" id="175570"/>
    <lineage>
        <taxon>Bacteria</taxon>
        <taxon>Bacillati</taxon>
        <taxon>Actinomycetota</taxon>
        <taxon>Actinomycetes</taxon>
        <taxon>Micromonosporales</taxon>
        <taxon>Micromonosporaceae</taxon>
        <taxon>Virgisporangium</taxon>
    </lineage>
</organism>
<feature type="transmembrane region" description="Helical" evidence="1">
    <location>
        <begin position="12"/>
        <end position="33"/>
    </location>
</feature>
<sequence>MSTAAVKPPRGLAELLLAGAGGVVLGAVLVIVVDLVFALASLGGFGSASGVLAVFPAAFVYYEEYRKRPLSWLAILCALLALILAAGVGYGVAAATGLPPLGSGIAAAFVAAVVYAVLWHTGTRGTRGNNP</sequence>
<evidence type="ECO:0000256" key="1">
    <source>
        <dbReference type="SAM" id="Phobius"/>
    </source>
</evidence>
<evidence type="ECO:0000313" key="2">
    <source>
        <dbReference type="EMBL" id="GIJ61672.1"/>
    </source>
</evidence>
<comment type="caution">
    <text evidence="2">The sequence shown here is derived from an EMBL/GenBank/DDBJ whole genome shotgun (WGS) entry which is preliminary data.</text>
</comment>
<dbReference type="RefSeq" id="WP_204006772.1">
    <property type="nucleotide sequence ID" value="NZ_BOPG01000069.1"/>
</dbReference>
<protein>
    <submittedName>
        <fullName evidence="2">Uncharacterized protein</fullName>
    </submittedName>
</protein>
<proteinExistence type="predicted"/>
<reference evidence="2" key="1">
    <citation type="submission" date="2021-01" db="EMBL/GenBank/DDBJ databases">
        <title>Whole genome shotgun sequence of Virgisporangium aurantiacum NBRC 16421.</title>
        <authorList>
            <person name="Komaki H."/>
            <person name="Tamura T."/>
        </authorList>
    </citation>
    <scope>NUCLEOTIDE SEQUENCE</scope>
    <source>
        <strain evidence="2">NBRC 16421</strain>
    </source>
</reference>
<name>A0A8J3ZEZ2_9ACTN</name>